<reference evidence="2 3" key="1">
    <citation type="submission" date="2021-10" db="EMBL/GenBank/DDBJ databases">
        <title>Draft genome of Aestuariibacter halophilus JC2043.</title>
        <authorList>
            <person name="Emsley S.A."/>
            <person name="Pfannmuller K.M."/>
            <person name="Ushijima B."/>
            <person name="Saw J.H."/>
            <person name="Videau P."/>
        </authorList>
    </citation>
    <scope>NUCLEOTIDE SEQUENCE [LARGE SCALE GENOMIC DNA]</scope>
    <source>
        <strain evidence="2 3">JC2043</strain>
    </source>
</reference>
<protein>
    <submittedName>
        <fullName evidence="2">Glucosaminidase domain-containing protein</fullName>
    </submittedName>
</protein>
<dbReference type="PANTHER" id="PTHR40572:SF1">
    <property type="entry name" value="PROTEIN BAX"/>
    <property type="match status" value="1"/>
</dbReference>
<dbReference type="Gene3D" id="1.10.530.10">
    <property type="match status" value="1"/>
</dbReference>
<dbReference type="InterPro" id="IPR002901">
    <property type="entry name" value="MGlyc_endo_b_GlcNAc-like_dom"/>
</dbReference>
<dbReference type="SMART" id="SM00047">
    <property type="entry name" value="LYZ2"/>
    <property type="match status" value="1"/>
</dbReference>
<dbReference type="InterPro" id="IPR053195">
    <property type="entry name" value="Bax-like"/>
</dbReference>
<keyword evidence="3" id="KW-1185">Reference proteome</keyword>
<comment type="caution">
    <text evidence="2">The sequence shown here is derived from an EMBL/GenBank/DDBJ whole genome shotgun (WGS) entry which is preliminary data.</text>
</comment>
<evidence type="ECO:0000259" key="1">
    <source>
        <dbReference type="SMART" id="SM00047"/>
    </source>
</evidence>
<dbReference type="PANTHER" id="PTHR40572">
    <property type="entry name" value="PROTEIN BAX"/>
    <property type="match status" value="1"/>
</dbReference>
<dbReference type="Proteomes" id="UP001520878">
    <property type="component" value="Unassembled WGS sequence"/>
</dbReference>
<accession>A0ABS8G6J6</accession>
<proteinExistence type="predicted"/>
<organism evidence="2 3">
    <name type="scientific">Fluctibacter halophilus</name>
    <dbReference type="NCBI Taxonomy" id="226011"/>
    <lineage>
        <taxon>Bacteria</taxon>
        <taxon>Pseudomonadati</taxon>
        <taxon>Pseudomonadota</taxon>
        <taxon>Gammaproteobacteria</taxon>
        <taxon>Alteromonadales</taxon>
        <taxon>Alteromonadaceae</taxon>
        <taxon>Fluctibacter</taxon>
    </lineage>
</organism>
<name>A0ABS8G6J6_9ALTE</name>
<dbReference type="EMBL" id="JAJEWP010000001">
    <property type="protein sequence ID" value="MCC2615716.1"/>
    <property type="molecule type" value="Genomic_DNA"/>
</dbReference>
<sequence>MHTGSSTTKRVLLAVFWFMAAYAALYPWIERTSPEPGTSKQKLAPGIPDFAAISDVQTKKQAFFSYLLPEIHRQNEQVLAERHFVMGMQDKLARGETLSPAQQQRVDTLAKKYKIKEDNSLSETLTVLLRRADIIPPELVLAQAANESAWGTSRFARRGYNFFGLWCFKRGCGFVPKQRNDGAAHEVAKFRDLSHATMTYIRNLNRHYAYKELRDIRASLRQNQQDITAEALVQGLSRYSERGQAYIDELLQMIRYNRKYMQV</sequence>
<feature type="domain" description="Mannosyl-glycoprotein endo-beta-N-acetylglucosamidase-like" evidence="1">
    <location>
        <begin position="114"/>
        <end position="247"/>
    </location>
</feature>
<evidence type="ECO:0000313" key="2">
    <source>
        <dbReference type="EMBL" id="MCC2615716.1"/>
    </source>
</evidence>
<dbReference type="Pfam" id="PF01832">
    <property type="entry name" value="Glucosaminidase"/>
    <property type="match status" value="1"/>
</dbReference>
<dbReference type="RefSeq" id="WP_229157880.1">
    <property type="nucleotide sequence ID" value="NZ_JAJEWP010000001.1"/>
</dbReference>
<gene>
    <name evidence="2" type="ORF">LJ739_05630</name>
</gene>
<evidence type="ECO:0000313" key="3">
    <source>
        <dbReference type="Proteomes" id="UP001520878"/>
    </source>
</evidence>